<dbReference type="InterPro" id="IPR032675">
    <property type="entry name" value="LRR_dom_sf"/>
</dbReference>
<protein>
    <recommendedName>
        <fullName evidence="4">WxL domain-containing protein</fullName>
    </recommendedName>
</protein>
<evidence type="ECO:0000313" key="3">
    <source>
        <dbReference type="Proteomes" id="UP000051790"/>
    </source>
</evidence>
<accession>A0A0R1RE86</accession>
<gene>
    <name evidence="2" type="ORF">FD01_GL002129</name>
</gene>
<feature type="chain" id="PRO_5006409964" description="WxL domain-containing protein" evidence="1">
    <location>
        <begin position="33"/>
        <end position="574"/>
    </location>
</feature>
<proteinExistence type="predicted"/>
<feature type="signal peptide" evidence="1">
    <location>
        <begin position="1"/>
        <end position="32"/>
    </location>
</feature>
<dbReference type="Gene3D" id="3.80.10.10">
    <property type="entry name" value="Ribonuclease Inhibitor"/>
    <property type="match status" value="1"/>
</dbReference>
<keyword evidence="3" id="KW-1185">Reference proteome</keyword>
<keyword evidence="1" id="KW-0732">Signal</keyword>
<dbReference type="Proteomes" id="UP000051790">
    <property type="component" value="Unassembled WGS sequence"/>
</dbReference>
<organism evidence="2 3">
    <name type="scientific">Lacticaseibacillus manihotivorans DSM 13343 = JCM 12514</name>
    <dbReference type="NCBI Taxonomy" id="1423769"/>
    <lineage>
        <taxon>Bacteria</taxon>
        <taxon>Bacillati</taxon>
        <taxon>Bacillota</taxon>
        <taxon>Bacilli</taxon>
        <taxon>Lactobacillales</taxon>
        <taxon>Lactobacillaceae</taxon>
        <taxon>Lacticaseibacillus</taxon>
    </lineage>
</organism>
<dbReference type="OrthoDB" id="2285779at2"/>
<reference evidence="2 3" key="1">
    <citation type="journal article" date="2015" name="Genome Announc.">
        <title>Expanding the biotechnology potential of lactobacilli through comparative genomics of 213 strains and associated genera.</title>
        <authorList>
            <person name="Sun Z."/>
            <person name="Harris H.M."/>
            <person name="McCann A."/>
            <person name="Guo C."/>
            <person name="Argimon S."/>
            <person name="Zhang W."/>
            <person name="Yang X."/>
            <person name="Jeffery I.B."/>
            <person name="Cooney J.C."/>
            <person name="Kagawa T.F."/>
            <person name="Liu W."/>
            <person name="Song Y."/>
            <person name="Salvetti E."/>
            <person name="Wrobel A."/>
            <person name="Rasinkangas P."/>
            <person name="Parkhill J."/>
            <person name="Rea M.C."/>
            <person name="O'Sullivan O."/>
            <person name="Ritari J."/>
            <person name="Douillard F.P."/>
            <person name="Paul Ross R."/>
            <person name="Yang R."/>
            <person name="Briner A.E."/>
            <person name="Felis G.E."/>
            <person name="de Vos W.M."/>
            <person name="Barrangou R."/>
            <person name="Klaenhammer T.R."/>
            <person name="Caufield P.W."/>
            <person name="Cui Y."/>
            <person name="Zhang H."/>
            <person name="O'Toole P.W."/>
        </authorList>
    </citation>
    <scope>NUCLEOTIDE SEQUENCE [LARGE SCALE GENOMIC DNA]</scope>
    <source>
        <strain evidence="2 3">DSM 13343</strain>
    </source>
</reference>
<dbReference type="RefSeq" id="WP_056962431.1">
    <property type="nucleotide sequence ID" value="NZ_AZEU01000030.1"/>
</dbReference>
<evidence type="ECO:0000313" key="2">
    <source>
        <dbReference type="EMBL" id="KRL52581.1"/>
    </source>
</evidence>
<comment type="caution">
    <text evidence="2">The sequence shown here is derived from an EMBL/GenBank/DDBJ whole genome shotgun (WGS) entry which is preliminary data.</text>
</comment>
<sequence length="574" mass="60941">MNALRKHLFIVLSTLLVFIAGSLFVEPQQAHADTDYQNETLVGDLGLPQEVVGVMIKNSLDANGNTPSVSATSVTVGNISQWQTVSLANRKQNADGTYTSSTNATVAAWFAGLKTSSDNQVETKDMILYQDMSENQSNNYTGPKMLADGIPANYGHAAYSAADLPIFNKMMALLMCATDAKTIDLTGIVSQVSDPAIRIKMLAMFRTDDMKSLTELDLGYNNFGPAVGTSGWGYYSFYSNTLHSSTVETWDLSYEGLTSLDSQLLMNIGNQTRNVNLASNSLITIDWNNGNWLAGPGDDGNIDLSGNNQINSTDRNTLDVLLKVSGNGSTTVLPDTVANDMVTAAIAANVGKSLSAVVLNNVAAQLDTDSLVALVNYATGQGQYEGFKEILASDDFDVSKLSASALQGLSDTEYTALKNSLSTKNQAAVETKKNDSTGGSTGSTANLATSGAWQFVYQLGTDASAIKGLGALNLSGTLPNGQSLMLSMAPWTSGNTQINPTINFALRNTSVSVIANGSVQTVQENRSGQDMPLNLAISNPTLSLSADQVTNLTSQQDFNGVLVWTIQNVPVMPR</sequence>
<dbReference type="EMBL" id="AZEU01000030">
    <property type="protein sequence ID" value="KRL52581.1"/>
    <property type="molecule type" value="Genomic_DNA"/>
</dbReference>
<dbReference type="PATRIC" id="fig|1423769.4.peg.2290"/>
<evidence type="ECO:0000256" key="1">
    <source>
        <dbReference type="SAM" id="SignalP"/>
    </source>
</evidence>
<evidence type="ECO:0008006" key="4">
    <source>
        <dbReference type="Google" id="ProtNLM"/>
    </source>
</evidence>
<name>A0A0R1RE86_9LACO</name>
<dbReference type="AlphaFoldDB" id="A0A0R1RE86"/>